<evidence type="ECO:0000256" key="2">
    <source>
        <dbReference type="ARBA" id="ARBA00005540"/>
    </source>
</evidence>
<keyword evidence="7 8" id="KW-0472">Membrane</keyword>
<dbReference type="InterPro" id="IPR025720">
    <property type="entry name" value="RibU"/>
</dbReference>
<evidence type="ECO:0000313" key="11">
    <source>
        <dbReference type="Proteomes" id="UP001199319"/>
    </source>
</evidence>
<protein>
    <recommendedName>
        <fullName evidence="8">Riboflavin transporter</fullName>
    </recommendedName>
</protein>
<dbReference type="Pfam" id="PF12822">
    <property type="entry name" value="ECF_trnsprt"/>
    <property type="match status" value="1"/>
</dbReference>
<feature type="transmembrane region" description="Helical" evidence="9">
    <location>
        <begin position="170"/>
        <end position="193"/>
    </location>
</feature>
<proteinExistence type="inferred from homology"/>
<evidence type="ECO:0000256" key="9">
    <source>
        <dbReference type="SAM" id="Phobius"/>
    </source>
</evidence>
<feature type="transmembrane region" description="Helical" evidence="9">
    <location>
        <begin position="45"/>
        <end position="65"/>
    </location>
</feature>
<dbReference type="PANTHER" id="PTHR38438">
    <property type="entry name" value="RIBOFLAVIN TRANSPORTER RIBU"/>
    <property type="match status" value="1"/>
</dbReference>
<evidence type="ECO:0000256" key="3">
    <source>
        <dbReference type="ARBA" id="ARBA00022448"/>
    </source>
</evidence>
<keyword evidence="11" id="KW-1185">Reference proteome</keyword>
<accession>A0AAE3DCT8</accession>
<evidence type="ECO:0000313" key="10">
    <source>
        <dbReference type="EMBL" id="MCC2129318.1"/>
    </source>
</evidence>
<dbReference type="GO" id="GO:0005886">
    <property type="term" value="C:plasma membrane"/>
    <property type="evidence" value="ECO:0007669"/>
    <property type="project" value="UniProtKB-SubCell"/>
</dbReference>
<keyword evidence="3 8" id="KW-0813">Transport</keyword>
<dbReference type="AlphaFoldDB" id="A0AAE3DCT8"/>
<dbReference type="PIRSF" id="PIRSF037778">
    <property type="entry name" value="UCP037778_transp_RibU"/>
    <property type="match status" value="1"/>
</dbReference>
<comment type="function">
    <text evidence="8">Probably a riboflavin-binding protein that interacts with the energy-coupling factor (ECF) ABC-transporter complex.</text>
</comment>
<evidence type="ECO:0000256" key="8">
    <source>
        <dbReference type="PIRNR" id="PIRNR037778"/>
    </source>
</evidence>
<dbReference type="InterPro" id="IPR024529">
    <property type="entry name" value="ECF_trnsprt_substrate-spec"/>
</dbReference>
<feature type="transmembrane region" description="Helical" evidence="9">
    <location>
        <begin position="77"/>
        <end position="99"/>
    </location>
</feature>
<dbReference type="Proteomes" id="UP001199319">
    <property type="component" value="Unassembled WGS sequence"/>
</dbReference>
<feature type="transmembrane region" description="Helical" evidence="9">
    <location>
        <begin position="138"/>
        <end position="158"/>
    </location>
</feature>
<comment type="caution">
    <text evidence="10">The sequence shown here is derived from an EMBL/GenBank/DDBJ whole genome shotgun (WGS) entry which is preliminary data.</text>
</comment>
<dbReference type="PANTHER" id="PTHR38438:SF1">
    <property type="entry name" value="RIBOFLAVIN TRANSPORTER RIBU"/>
    <property type="match status" value="1"/>
</dbReference>
<dbReference type="Gene3D" id="1.10.1760.20">
    <property type="match status" value="1"/>
</dbReference>
<gene>
    <name evidence="10" type="ORF">LKD37_07290</name>
</gene>
<comment type="subcellular location">
    <subcellularLocation>
        <location evidence="1">Cell membrane</location>
        <topology evidence="1">Multi-pass membrane protein</topology>
    </subcellularLocation>
</comment>
<dbReference type="GO" id="GO:0032217">
    <property type="term" value="F:riboflavin transmembrane transporter activity"/>
    <property type="evidence" value="ECO:0007669"/>
    <property type="project" value="UniProtKB-UniRule"/>
</dbReference>
<dbReference type="RefSeq" id="WP_302928599.1">
    <property type="nucleotide sequence ID" value="NZ_JAJEPW010000017.1"/>
</dbReference>
<evidence type="ECO:0000256" key="7">
    <source>
        <dbReference type="ARBA" id="ARBA00023136"/>
    </source>
</evidence>
<sequence>MTQASKRTHRLAVAAMLSAVAAVLQFVEFSIPLIPSFVKLDISDLPALLGTFSLGPVYGVVIQLVKNLLHLPFGSSAGVGELSNFILGAVFVLCAGLVYRKHKSRKGALIGAMLGAVLMAVVSVPSNYFFVYPAYVKVYGMPLEAIIGAYQAILGTIAEVPSSNALLNCLLVFNVPFTFCKGLLDVGLCFLIYKPLSPLLHK</sequence>
<comment type="similarity">
    <text evidence="2 8">Belongs to the prokaryotic riboflavin transporter (P-RFT) (TC 2.A.87) family.</text>
</comment>
<organism evidence="10 11">
    <name type="scientific">Brotocaccenecus cirricatena</name>
    <dbReference type="NCBI Taxonomy" id="3064195"/>
    <lineage>
        <taxon>Bacteria</taxon>
        <taxon>Bacillati</taxon>
        <taxon>Bacillota</taxon>
        <taxon>Clostridia</taxon>
        <taxon>Eubacteriales</taxon>
        <taxon>Oscillospiraceae</taxon>
        <taxon>Brotocaccenecus</taxon>
    </lineage>
</organism>
<evidence type="ECO:0000256" key="1">
    <source>
        <dbReference type="ARBA" id="ARBA00004651"/>
    </source>
</evidence>
<keyword evidence="4 8" id="KW-1003">Cell membrane</keyword>
<feature type="transmembrane region" description="Helical" evidence="9">
    <location>
        <begin position="111"/>
        <end position="132"/>
    </location>
</feature>
<keyword evidence="6 9" id="KW-1133">Transmembrane helix</keyword>
<evidence type="ECO:0000256" key="4">
    <source>
        <dbReference type="ARBA" id="ARBA00022475"/>
    </source>
</evidence>
<feature type="transmembrane region" description="Helical" evidence="9">
    <location>
        <begin position="12"/>
        <end position="33"/>
    </location>
</feature>
<reference evidence="10" key="1">
    <citation type="submission" date="2021-10" db="EMBL/GenBank/DDBJ databases">
        <title>Anaerobic single-cell dispensing facilitates the cultivation of human gut bacteria.</title>
        <authorList>
            <person name="Afrizal A."/>
        </authorList>
    </citation>
    <scope>NUCLEOTIDE SEQUENCE</scope>
    <source>
        <strain evidence="10">CLA-AA-H272</strain>
    </source>
</reference>
<dbReference type="EMBL" id="JAJEPW010000017">
    <property type="protein sequence ID" value="MCC2129318.1"/>
    <property type="molecule type" value="Genomic_DNA"/>
</dbReference>
<name>A0AAE3DCT8_9FIRM</name>
<evidence type="ECO:0000256" key="5">
    <source>
        <dbReference type="ARBA" id="ARBA00022692"/>
    </source>
</evidence>
<keyword evidence="5 9" id="KW-0812">Transmembrane</keyword>
<evidence type="ECO:0000256" key="6">
    <source>
        <dbReference type="ARBA" id="ARBA00022989"/>
    </source>
</evidence>